<feature type="region of interest" description="Disordered" evidence="5">
    <location>
        <begin position="583"/>
        <end position="613"/>
    </location>
</feature>
<sequence length="1161" mass="129522">MPRCNCCRRPETPERPDGSGPDIAREHSLVPEATAVTASDFFPIVRVFLSSLRPVGWMSPKQQQNSDLLLRLLQTLNSCKPAVKEAVTMYSRVEAVWLAIMADVDPDTLLEWLQMGQGDERDMQLIALEQLCMLLLMSDNVDRCFETCPPRTFLPALCKIFLDESAPDNVLEVTARAITYYLDVSAECTRRIVGVDGAIKALCNRLVVVELNNRTSRDLAEQCVKLICTRESGAVFEAGGLNCVLSFIRDSGHLVHKDTLHSAMSVVSRLCSKMEPQDSSLETCVESLSSLLKHEDHQVSDGALRCFASLADRFTRRGVDPAPLAKHGLTEELLSRMAAAGGTASGPASASKPGRTSTGAAPSAPDSKLSNQVSTIVSLLSTLCRGSPLVTHDLLRSALPDSMESALGGDERCVLDTMRLVDLLLVLLFEGRKALPRSTAGSTSRIPGLRRLDSSGERSHRQLIDCIRSKDTDALIDAIDTGAFEVNFMDDVGQTLLNWASAFGTQEMVEFLCERGADVNRGQRSSSLHYAACFGRPQVAKTLLRHGANPDLRDEDGKTPLDKARERGHSEVVAILQSPGDWMCPVNKGDDKKKKDVNKEEDEGGEPRGDPEMAPIYLKRLLPNKEFVCRGHDYERLEAFQQRMLGEFPQAIAMQHPNQPDEAILQCDAQWSEFVTGWTGKRGRKLKSKLEKTKQKVKNMARELYDDHFKAVENMPRGVVCVEGENTWRDLMKTALENLIVVLKDENTISPYEMCSSGLVQALFTVLNNILTRRLRFRLERAPGETALIDRTGRMLKMEPLATVESLEQYLLKMVAKQWYDFERSSFVFVRKLREGQTFTFRHQHDFDENGIIYWVGTNAKTAYEWVNPAAYGLVVVTSSEGRNLPYGRLEDILSRDSSALNCHTNDDKNAWFAVDLGLWVIPSAYTLRHARGYGRSALRNWVFQVSKDGQNWTTLYSHVDDCSLNEPGYDSRELILTDGERSTATWPLDPSKEEKQGWRHIRIKQMGKNASGQTHYLSLSGLELYGTVTAVCEDQLGKAVKEAEANLRRQRRLFRSQVMKYIVPGARVVRGIDWKWRDQDGNPSGEGTITGEAHNGIFSTFVIFSVTVVHIFLSSLHLDPDVSVVTVTVTQQNINTQKSEQSSHTRLTLTSLALGADELL</sequence>
<dbReference type="Gene3D" id="1.25.40.20">
    <property type="entry name" value="Ankyrin repeat-containing domain"/>
    <property type="match status" value="1"/>
</dbReference>
<evidence type="ECO:0000313" key="7">
    <source>
        <dbReference type="EMBL" id="KAF0044232.1"/>
    </source>
</evidence>
<dbReference type="InterPro" id="IPR036770">
    <property type="entry name" value="Ankyrin_rpt-contain_sf"/>
</dbReference>
<accession>A0A6A4TQE3</accession>
<dbReference type="FunFam" id="2.60.120.260:FF:000014">
    <property type="entry name" value="E3 ubiquitin-protein ligase HECTD1 isoform X1"/>
    <property type="match status" value="1"/>
</dbReference>
<dbReference type="EMBL" id="VEVO01000003">
    <property type="protein sequence ID" value="KAF0044232.1"/>
    <property type="molecule type" value="Genomic_DNA"/>
</dbReference>
<evidence type="ECO:0000256" key="1">
    <source>
        <dbReference type="ARBA" id="ARBA00000885"/>
    </source>
</evidence>
<dbReference type="InterPro" id="IPR011989">
    <property type="entry name" value="ARM-like"/>
</dbReference>
<comment type="function">
    <text evidence="4">E3 ubiquitin-protein ligase which accepts ubiquitin from an E2 ubiquitin-conjugating enzyme in the form of a thioester and then directly transfers the ubiquitin to targeted substrates.</text>
</comment>
<dbReference type="Pfam" id="PF07738">
    <property type="entry name" value="Sad1_UNC"/>
    <property type="match status" value="1"/>
</dbReference>
<dbReference type="InterPro" id="IPR057948">
    <property type="entry name" value="TPR_TRIP12_N"/>
</dbReference>
<evidence type="ECO:0000256" key="5">
    <source>
        <dbReference type="SAM" id="MobiDB-lite"/>
    </source>
</evidence>
<dbReference type="EC" id="2.3.2.26" evidence="4"/>
<comment type="catalytic activity">
    <reaction evidence="1 4">
        <text>S-ubiquitinyl-[E2 ubiquitin-conjugating enzyme]-L-cysteine + [acceptor protein]-L-lysine = [E2 ubiquitin-conjugating enzyme]-L-cysteine + N(6)-ubiquitinyl-[acceptor protein]-L-lysine.</text>
        <dbReference type="EC" id="2.3.2.26"/>
    </reaction>
</comment>
<dbReference type="Gene3D" id="2.60.120.260">
    <property type="entry name" value="Galactose-binding domain-like"/>
    <property type="match status" value="1"/>
</dbReference>
<dbReference type="GO" id="GO:0016607">
    <property type="term" value="C:nuclear speck"/>
    <property type="evidence" value="ECO:0007669"/>
    <property type="project" value="TreeGrafter"/>
</dbReference>
<dbReference type="PROSITE" id="PS50088">
    <property type="entry name" value="ANK_REPEAT"/>
    <property type="match status" value="2"/>
</dbReference>
<dbReference type="PROSITE" id="PS51416">
    <property type="entry name" value="MIB_HERC2"/>
    <property type="match status" value="1"/>
</dbReference>
<name>A0A6A4TQE3_SCOMX</name>
<feature type="compositionally biased region" description="Low complexity" evidence="5">
    <location>
        <begin position="340"/>
        <end position="351"/>
    </location>
</feature>
<dbReference type="FunFam" id="1.25.40.20:FF:000033">
    <property type="entry name" value="E3 ubiquitin-protein ligase HECTD1 isoform X2"/>
    <property type="match status" value="1"/>
</dbReference>
<dbReference type="InterPro" id="IPR002110">
    <property type="entry name" value="Ankyrin_rpt"/>
</dbReference>
<dbReference type="SMART" id="SM00248">
    <property type="entry name" value="ANK"/>
    <property type="match status" value="3"/>
</dbReference>
<dbReference type="FunFam" id="1.25.10.10:FF:000051">
    <property type="entry name" value="E3 ubiquitin-protein ligase HECTD1 isoform X1"/>
    <property type="match status" value="1"/>
</dbReference>
<proteinExistence type="inferred from homology"/>
<dbReference type="GO" id="GO:0070534">
    <property type="term" value="P:protein K63-linked ubiquitination"/>
    <property type="evidence" value="ECO:0007669"/>
    <property type="project" value="TreeGrafter"/>
</dbReference>
<feature type="domain" description="MIB/HERC2" evidence="6">
    <location>
        <begin position="1055"/>
        <end position="1129"/>
    </location>
</feature>
<dbReference type="Pfam" id="PF25579">
    <property type="entry name" value="TPR_TRIP12_N"/>
    <property type="match status" value="1"/>
</dbReference>
<feature type="compositionally biased region" description="Basic and acidic residues" evidence="5">
    <location>
        <begin position="551"/>
        <end position="567"/>
    </location>
</feature>
<dbReference type="PANTHER" id="PTHR45670:SF1">
    <property type="entry name" value="E3 UBIQUITIN-PROTEIN LIGASE HECTD1"/>
    <property type="match status" value="1"/>
</dbReference>
<reference evidence="7 8" key="1">
    <citation type="submission" date="2019-06" db="EMBL/GenBank/DDBJ databases">
        <title>Draft genomes of female and male turbot (Scophthalmus maximus).</title>
        <authorList>
            <person name="Xu H."/>
            <person name="Xu X.-W."/>
            <person name="Shao C."/>
            <person name="Chen S."/>
        </authorList>
    </citation>
    <scope>NUCLEOTIDE SEQUENCE [LARGE SCALE GENOMIC DNA]</scope>
    <source>
        <strain evidence="7">Ysfricsl-2016a</strain>
        <tissue evidence="7">Blood</tissue>
    </source>
</reference>
<dbReference type="InterPro" id="IPR016024">
    <property type="entry name" value="ARM-type_fold"/>
</dbReference>
<feature type="repeat" description="ANK" evidence="3">
    <location>
        <begin position="523"/>
        <end position="555"/>
    </location>
</feature>
<feature type="region of interest" description="Disordered" evidence="5">
    <location>
        <begin position="548"/>
        <end position="567"/>
    </location>
</feature>
<dbReference type="InterPro" id="IPR012919">
    <property type="entry name" value="SUN_dom"/>
</dbReference>
<feature type="region of interest" description="Disordered" evidence="5">
    <location>
        <begin position="340"/>
        <end position="368"/>
    </location>
</feature>
<evidence type="ECO:0000256" key="2">
    <source>
        <dbReference type="ARBA" id="ARBA00022679"/>
    </source>
</evidence>
<feature type="region of interest" description="Disordered" evidence="5">
    <location>
        <begin position="1"/>
        <end position="25"/>
    </location>
</feature>
<comment type="similarity">
    <text evidence="4">Belongs to the UPL family. K-HECT subfamily.</text>
</comment>
<comment type="pathway">
    <text evidence="4">Protein modification; protein ubiquitination.</text>
</comment>
<dbReference type="InterPro" id="IPR010606">
    <property type="entry name" value="Mib_Herc2"/>
</dbReference>
<gene>
    <name evidence="7" type="ORF">F2P81_003390</name>
</gene>
<dbReference type="InterPro" id="IPR037252">
    <property type="entry name" value="Mib_Herc2_sf"/>
</dbReference>
<dbReference type="SUPFAM" id="SSF48403">
    <property type="entry name" value="Ankyrin repeat"/>
    <property type="match status" value="1"/>
</dbReference>
<dbReference type="SUPFAM" id="SSF49785">
    <property type="entry name" value="Galactose-binding domain-like"/>
    <property type="match status" value="1"/>
</dbReference>
<dbReference type="Gene3D" id="1.25.10.10">
    <property type="entry name" value="Leucine-rich Repeat Variant"/>
    <property type="match status" value="1"/>
</dbReference>
<protein>
    <recommendedName>
        <fullName evidence="4">E3 ubiquitin-protein ligase</fullName>
        <ecNumber evidence="4">2.3.2.26</ecNumber>
    </recommendedName>
</protein>
<dbReference type="PROSITE" id="PS50297">
    <property type="entry name" value="ANK_REP_REGION"/>
    <property type="match status" value="2"/>
</dbReference>
<keyword evidence="4" id="KW-0833">Ubl conjugation pathway</keyword>
<dbReference type="SUPFAM" id="SSF48371">
    <property type="entry name" value="ARM repeat"/>
    <property type="match status" value="1"/>
</dbReference>
<dbReference type="PANTHER" id="PTHR45670">
    <property type="entry name" value="E3 UBIQUITIN-PROTEIN LIGASE TRIP12"/>
    <property type="match status" value="1"/>
</dbReference>
<evidence type="ECO:0000259" key="6">
    <source>
        <dbReference type="PROSITE" id="PS51416"/>
    </source>
</evidence>
<organism evidence="7 8">
    <name type="scientific">Scophthalmus maximus</name>
    <name type="common">Turbot</name>
    <name type="synonym">Psetta maxima</name>
    <dbReference type="NCBI Taxonomy" id="52904"/>
    <lineage>
        <taxon>Eukaryota</taxon>
        <taxon>Metazoa</taxon>
        <taxon>Chordata</taxon>
        <taxon>Craniata</taxon>
        <taxon>Vertebrata</taxon>
        <taxon>Euteleostomi</taxon>
        <taxon>Actinopterygii</taxon>
        <taxon>Neopterygii</taxon>
        <taxon>Teleostei</taxon>
        <taxon>Neoteleostei</taxon>
        <taxon>Acanthomorphata</taxon>
        <taxon>Carangaria</taxon>
        <taxon>Pleuronectiformes</taxon>
        <taxon>Pleuronectoidei</taxon>
        <taxon>Scophthalmidae</taxon>
        <taxon>Scophthalmus</taxon>
    </lineage>
</organism>
<dbReference type="GO" id="GO:0046872">
    <property type="term" value="F:metal ion binding"/>
    <property type="evidence" value="ECO:0007669"/>
    <property type="project" value="InterPro"/>
</dbReference>
<dbReference type="InterPro" id="IPR008979">
    <property type="entry name" value="Galactose-bd-like_sf"/>
</dbReference>
<dbReference type="SUPFAM" id="SSF159034">
    <property type="entry name" value="Mib/herc2 domain-like"/>
    <property type="match status" value="1"/>
</dbReference>
<evidence type="ECO:0000256" key="3">
    <source>
        <dbReference type="PROSITE-ProRule" id="PRU00023"/>
    </source>
</evidence>
<feature type="compositionally biased region" description="Basic and acidic residues" evidence="5">
    <location>
        <begin position="588"/>
        <end position="598"/>
    </location>
</feature>
<feature type="compositionally biased region" description="Basic and acidic residues" evidence="5">
    <location>
        <begin position="8"/>
        <end position="25"/>
    </location>
</feature>
<dbReference type="Proteomes" id="UP000438429">
    <property type="component" value="Unassembled WGS sequence"/>
</dbReference>
<evidence type="ECO:0000313" key="8">
    <source>
        <dbReference type="Proteomes" id="UP000438429"/>
    </source>
</evidence>
<dbReference type="AlphaFoldDB" id="A0A6A4TQE3"/>
<dbReference type="GO" id="GO:0043161">
    <property type="term" value="P:proteasome-mediated ubiquitin-dependent protein catabolic process"/>
    <property type="evidence" value="ECO:0007669"/>
    <property type="project" value="TreeGrafter"/>
</dbReference>
<dbReference type="Gene3D" id="2.30.30.40">
    <property type="entry name" value="SH3 Domains"/>
    <property type="match status" value="1"/>
</dbReference>
<feature type="repeat" description="ANK" evidence="3">
    <location>
        <begin position="492"/>
        <end position="524"/>
    </location>
</feature>
<dbReference type="Pfam" id="PF12796">
    <property type="entry name" value="Ank_2"/>
    <property type="match status" value="1"/>
</dbReference>
<keyword evidence="2 4" id="KW-0808">Transferase</keyword>
<dbReference type="UniPathway" id="UPA00143"/>
<dbReference type="GO" id="GO:0061630">
    <property type="term" value="F:ubiquitin protein ligase activity"/>
    <property type="evidence" value="ECO:0007669"/>
    <property type="project" value="UniProtKB-UniRule"/>
</dbReference>
<keyword evidence="3" id="KW-0040">ANK repeat</keyword>
<dbReference type="InterPro" id="IPR045322">
    <property type="entry name" value="HECTD1/TRIP12-like"/>
</dbReference>
<evidence type="ECO:0000256" key="4">
    <source>
        <dbReference type="RuleBase" id="RU369009"/>
    </source>
</evidence>
<comment type="caution">
    <text evidence="7">The sequence shown here is derived from an EMBL/GenBank/DDBJ whole genome shotgun (WGS) entry which is preliminary data.</text>
</comment>
<dbReference type="Pfam" id="PF00023">
    <property type="entry name" value="Ank"/>
    <property type="match status" value="1"/>
</dbReference>